<feature type="transmembrane region" description="Helical" evidence="7">
    <location>
        <begin position="340"/>
        <end position="361"/>
    </location>
</feature>
<keyword evidence="10" id="KW-1185">Reference proteome</keyword>
<evidence type="ECO:0000313" key="10">
    <source>
        <dbReference type="Proteomes" id="UP000199309"/>
    </source>
</evidence>
<dbReference type="EMBL" id="FNHQ01000027">
    <property type="protein sequence ID" value="SDN15575.1"/>
    <property type="molecule type" value="Genomic_DNA"/>
</dbReference>
<feature type="transmembrane region" description="Helical" evidence="7">
    <location>
        <begin position="209"/>
        <end position="231"/>
    </location>
</feature>
<keyword evidence="3" id="KW-0813">Transport</keyword>
<dbReference type="GO" id="GO:0022857">
    <property type="term" value="F:transmembrane transporter activity"/>
    <property type="evidence" value="ECO:0007669"/>
    <property type="project" value="InterPro"/>
</dbReference>
<dbReference type="InterPro" id="IPR020846">
    <property type="entry name" value="MFS_dom"/>
</dbReference>
<organism evidence="9 10">
    <name type="scientific">Megasphaera paucivorans</name>
    <dbReference type="NCBI Taxonomy" id="349095"/>
    <lineage>
        <taxon>Bacteria</taxon>
        <taxon>Bacillati</taxon>
        <taxon>Bacillota</taxon>
        <taxon>Negativicutes</taxon>
        <taxon>Veillonellales</taxon>
        <taxon>Veillonellaceae</taxon>
        <taxon>Megasphaera</taxon>
    </lineage>
</organism>
<feature type="transmembrane region" description="Helical" evidence="7">
    <location>
        <begin position="367"/>
        <end position="388"/>
    </location>
</feature>
<evidence type="ECO:0000256" key="3">
    <source>
        <dbReference type="ARBA" id="ARBA00022448"/>
    </source>
</evidence>
<dbReference type="AlphaFoldDB" id="A0A1G9Z3Q4"/>
<name>A0A1G9Z3Q4_9FIRM</name>
<keyword evidence="6 7" id="KW-0472">Membrane</keyword>
<sequence length="405" mass="43825">MNQSYRPLSFSLYLNYFVHGIGVIILAQNMDALAARWGSIADVAWVISMLGIGRLIVLFVSGKLSDKYGRKPFILLGIVTYISFFIGILMSPTSTIACIFGILAGIANSFLDAGTYPALIEAYPDSASTATVLLKAFISAGQFLLPLFIGFLISTGAWYGWSFIIAAAILLINLPLIMKYSFPSMNPVKEAKEEGTSTKLASWIPKSKWYLEGICFVIYGYISQATFYLISQWLTKYGASVAQMTDIASRALMSYYSIGSLCCVFFTAFITKKGIRPITLLVVYTFISTISISGLYFIPSGSLAPILSFIVGFSAAGGVMQLGLVMMTEMFPKGKGTMTGVFYTTGSIASFTIPVITGYMADSGINSIMGLDAAIALAGFVVACIIYIRYNSVMKEKPAENQIAA</sequence>
<dbReference type="SUPFAM" id="SSF103473">
    <property type="entry name" value="MFS general substrate transporter"/>
    <property type="match status" value="1"/>
</dbReference>
<dbReference type="RefSeq" id="WP_091651882.1">
    <property type="nucleotide sequence ID" value="NZ_FNHQ01000027.1"/>
</dbReference>
<evidence type="ECO:0000259" key="8">
    <source>
        <dbReference type="PROSITE" id="PS50850"/>
    </source>
</evidence>
<evidence type="ECO:0000256" key="4">
    <source>
        <dbReference type="ARBA" id="ARBA00022692"/>
    </source>
</evidence>
<dbReference type="Pfam" id="PF07690">
    <property type="entry name" value="MFS_1"/>
    <property type="match status" value="1"/>
</dbReference>
<feature type="transmembrane region" description="Helical" evidence="7">
    <location>
        <begin position="251"/>
        <end position="271"/>
    </location>
</feature>
<feature type="transmembrane region" description="Helical" evidence="7">
    <location>
        <begin position="278"/>
        <end position="298"/>
    </location>
</feature>
<dbReference type="InterPro" id="IPR005829">
    <property type="entry name" value="Sugar_transporter_CS"/>
</dbReference>
<accession>A0A1G9Z3Q4</accession>
<dbReference type="InterPro" id="IPR051788">
    <property type="entry name" value="MFS_Transporter"/>
</dbReference>
<feature type="transmembrane region" description="Helical" evidence="7">
    <location>
        <begin position="132"/>
        <end position="153"/>
    </location>
</feature>
<feature type="transmembrane region" description="Helical" evidence="7">
    <location>
        <begin position="159"/>
        <end position="177"/>
    </location>
</feature>
<evidence type="ECO:0000256" key="1">
    <source>
        <dbReference type="ARBA" id="ARBA00004651"/>
    </source>
</evidence>
<gene>
    <name evidence="9" type="ORF">SAMN05660299_02219</name>
</gene>
<feature type="transmembrane region" description="Helical" evidence="7">
    <location>
        <begin position="73"/>
        <end position="90"/>
    </location>
</feature>
<dbReference type="STRING" id="349095.SAMN05660299_02219"/>
<evidence type="ECO:0000256" key="5">
    <source>
        <dbReference type="ARBA" id="ARBA00022989"/>
    </source>
</evidence>
<keyword evidence="5 7" id="KW-1133">Transmembrane helix</keyword>
<dbReference type="InterPro" id="IPR036259">
    <property type="entry name" value="MFS_trans_sf"/>
</dbReference>
<evidence type="ECO:0000256" key="2">
    <source>
        <dbReference type="ARBA" id="ARBA00008335"/>
    </source>
</evidence>
<feature type="transmembrane region" description="Helical" evidence="7">
    <location>
        <begin position="42"/>
        <end position="61"/>
    </location>
</feature>
<dbReference type="PANTHER" id="PTHR23514">
    <property type="entry name" value="BYPASS OF STOP CODON PROTEIN 6"/>
    <property type="match status" value="1"/>
</dbReference>
<dbReference type="PANTHER" id="PTHR23514:SF3">
    <property type="entry name" value="BYPASS OF STOP CODON PROTEIN 6"/>
    <property type="match status" value="1"/>
</dbReference>
<feature type="domain" description="Major facilitator superfamily (MFS) profile" evidence="8">
    <location>
        <begin position="8"/>
        <end position="391"/>
    </location>
</feature>
<comment type="similarity">
    <text evidence="2">Belongs to the major facilitator superfamily.</text>
</comment>
<evidence type="ECO:0000313" key="9">
    <source>
        <dbReference type="EMBL" id="SDN15575.1"/>
    </source>
</evidence>
<evidence type="ECO:0000256" key="6">
    <source>
        <dbReference type="ARBA" id="ARBA00023136"/>
    </source>
</evidence>
<dbReference type="PROSITE" id="PS50850">
    <property type="entry name" value="MFS"/>
    <property type="match status" value="1"/>
</dbReference>
<feature type="transmembrane region" description="Helical" evidence="7">
    <location>
        <begin position="304"/>
        <end position="328"/>
    </location>
</feature>
<dbReference type="InterPro" id="IPR011701">
    <property type="entry name" value="MFS"/>
</dbReference>
<dbReference type="PROSITE" id="PS00216">
    <property type="entry name" value="SUGAR_TRANSPORT_1"/>
    <property type="match status" value="1"/>
</dbReference>
<proteinExistence type="inferred from homology"/>
<dbReference type="OrthoDB" id="7066727at2"/>
<dbReference type="Proteomes" id="UP000199309">
    <property type="component" value="Unassembled WGS sequence"/>
</dbReference>
<feature type="transmembrane region" description="Helical" evidence="7">
    <location>
        <begin position="12"/>
        <end position="30"/>
    </location>
</feature>
<dbReference type="GO" id="GO:0005886">
    <property type="term" value="C:plasma membrane"/>
    <property type="evidence" value="ECO:0007669"/>
    <property type="project" value="UniProtKB-SubCell"/>
</dbReference>
<protein>
    <submittedName>
        <fullName evidence="9">Predicted arabinose efflux permease, MFS family</fullName>
    </submittedName>
</protein>
<keyword evidence="4 7" id="KW-0812">Transmembrane</keyword>
<evidence type="ECO:0000256" key="7">
    <source>
        <dbReference type="SAM" id="Phobius"/>
    </source>
</evidence>
<comment type="subcellular location">
    <subcellularLocation>
        <location evidence="1">Cell membrane</location>
        <topology evidence="1">Multi-pass membrane protein</topology>
    </subcellularLocation>
</comment>
<dbReference type="Gene3D" id="1.20.1250.20">
    <property type="entry name" value="MFS general substrate transporter like domains"/>
    <property type="match status" value="1"/>
</dbReference>
<feature type="transmembrane region" description="Helical" evidence="7">
    <location>
        <begin position="96"/>
        <end position="120"/>
    </location>
</feature>
<reference evidence="9 10" key="1">
    <citation type="submission" date="2016-10" db="EMBL/GenBank/DDBJ databases">
        <authorList>
            <person name="de Groot N.N."/>
        </authorList>
    </citation>
    <scope>NUCLEOTIDE SEQUENCE [LARGE SCALE GENOMIC DNA]</scope>
    <source>
        <strain evidence="9 10">DSM 16981</strain>
    </source>
</reference>